<feature type="non-terminal residue" evidence="2">
    <location>
        <position position="755"/>
    </location>
</feature>
<dbReference type="Pfam" id="PF20703">
    <property type="entry name" value="nSTAND1"/>
    <property type="match status" value="1"/>
</dbReference>
<evidence type="ECO:0000313" key="3">
    <source>
        <dbReference type="Proteomes" id="UP001218218"/>
    </source>
</evidence>
<dbReference type="Proteomes" id="UP001218218">
    <property type="component" value="Unassembled WGS sequence"/>
</dbReference>
<feature type="domain" description="Novel STAND NTPase 1" evidence="1">
    <location>
        <begin position="191"/>
        <end position="331"/>
    </location>
</feature>
<dbReference type="InterPro" id="IPR027417">
    <property type="entry name" value="P-loop_NTPase"/>
</dbReference>
<dbReference type="PANTHER" id="PTHR47691">
    <property type="entry name" value="REGULATOR-RELATED"/>
    <property type="match status" value="1"/>
</dbReference>
<dbReference type="EMBL" id="JARIHO010000121">
    <property type="protein sequence ID" value="KAJ7302083.1"/>
    <property type="molecule type" value="Genomic_DNA"/>
</dbReference>
<accession>A0AAD6YZZ1</accession>
<evidence type="ECO:0000313" key="2">
    <source>
        <dbReference type="EMBL" id="KAJ7302083.1"/>
    </source>
</evidence>
<proteinExistence type="predicted"/>
<dbReference type="AlphaFoldDB" id="A0AAD6YZZ1"/>
<dbReference type="GO" id="GO:0016787">
    <property type="term" value="F:hydrolase activity"/>
    <property type="evidence" value="ECO:0007669"/>
    <property type="project" value="UniProtKB-KW"/>
</dbReference>
<dbReference type="InterPro" id="IPR036537">
    <property type="entry name" value="Adaptor_Cbl_N_dom_sf"/>
</dbReference>
<reference evidence="2" key="1">
    <citation type="submission" date="2023-03" db="EMBL/GenBank/DDBJ databases">
        <title>Massive genome expansion in bonnet fungi (Mycena s.s.) driven by repeated elements and novel gene families across ecological guilds.</title>
        <authorList>
            <consortium name="Lawrence Berkeley National Laboratory"/>
            <person name="Harder C.B."/>
            <person name="Miyauchi S."/>
            <person name="Viragh M."/>
            <person name="Kuo A."/>
            <person name="Thoen E."/>
            <person name="Andreopoulos B."/>
            <person name="Lu D."/>
            <person name="Skrede I."/>
            <person name="Drula E."/>
            <person name="Henrissat B."/>
            <person name="Morin E."/>
            <person name="Kohler A."/>
            <person name="Barry K."/>
            <person name="LaButti K."/>
            <person name="Morin E."/>
            <person name="Salamov A."/>
            <person name="Lipzen A."/>
            <person name="Mereny Z."/>
            <person name="Hegedus B."/>
            <person name="Baldrian P."/>
            <person name="Stursova M."/>
            <person name="Weitz H."/>
            <person name="Taylor A."/>
            <person name="Grigoriev I.V."/>
            <person name="Nagy L.G."/>
            <person name="Martin F."/>
            <person name="Kauserud H."/>
        </authorList>
    </citation>
    <scope>NUCLEOTIDE SEQUENCE</scope>
    <source>
        <strain evidence="2">CBHHK002</strain>
    </source>
</reference>
<dbReference type="InterPro" id="IPR049052">
    <property type="entry name" value="nSTAND1"/>
</dbReference>
<dbReference type="Gene3D" id="1.20.930.20">
    <property type="entry name" value="Adaptor protein Cbl, N-terminal domain"/>
    <property type="match status" value="1"/>
</dbReference>
<dbReference type="InterPro" id="IPR059179">
    <property type="entry name" value="MLKL-like_MCAfunc"/>
</dbReference>
<evidence type="ECO:0000259" key="1">
    <source>
        <dbReference type="Pfam" id="PF20703"/>
    </source>
</evidence>
<dbReference type="Gene3D" id="3.40.50.300">
    <property type="entry name" value="P-loop containing nucleotide triphosphate hydrolases"/>
    <property type="match status" value="1"/>
</dbReference>
<dbReference type="InterPro" id="IPR011990">
    <property type="entry name" value="TPR-like_helical_dom_sf"/>
</dbReference>
<dbReference type="CDD" id="cd21037">
    <property type="entry name" value="MLKL_NTD"/>
    <property type="match status" value="1"/>
</dbReference>
<gene>
    <name evidence="2" type="ORF">DFH08DRAFT_794767</name>
</gene>
<keyword evidence="2" id="KW-0378">Hydrolase</keyword>
<dbReference type="Gene3D" id="1.25.40.10">
    <property type="entry name" value="Tetratricopeptide repeat domain"/>
    <property type="match status" value="1"/>
</dbReference>
<dbReference type="GO" id="GO:0007166">
    <property type="term" value="P:cell surface receptor signaling pathway"/>
    <property type="evidence" value="ECO:0007669"/>
    <property type="project" value="InterPro"/>
</dbReference>
<keyword evidence="3" id="KW-1185">Reference proteome</keyword>
<name>A0AAD6YZZ1_9AGAR</name>
<dbReference type="PANTHER" id="PTHR47691:SF3">
    <property type="entry name" value="HTH-TYPE TRANSCRIPTIONAL REGULATOR RV0890C-RELATED"/>
    <property type="match status" value="1"/>
</dbReference>
<dbReference type="PRINTS" id="PR00364">
    <property type="entry name" value="DISEASERSIST"/>
</dbReference>
<protein>
    <submittedName>
        <fullName evidence="2">P-loop containing nucleoside triphosphate hydrolase protein</fullName>
    </submittedName>
</protein>
<comment type="caution">
    <text evidence="2">The sequence shown here is derived from an EMBL/GenBank/DDBJ whole genome shotgun (WGS) entry which is preliminary data.</text>
</comment>
<organism evidence="2 3">
    <name type="scientific">Mycena albidolilacea</name>
    <dbReference type="NCBI Taxonomy" id="1033008"/>
    <lineage>
        <taxon>Eukaryota</taxon>
        <taxon>Fungi</taxon>
        <taxon>Dikarya</taxon>
        <taxon>Basidiomycota</taxon>
        <taxon>Agaricomycotina</taxon>
        <taxon>Agaricomycetes</taxon>
        <taxon>Agaricomycetidae</taxon>
        <taxon>Agaricales</taxon>
        <taxon>Marasmiineae</taxon>
        <taxon>Mycenaceae</taxon>
        <taxon>Mycena</taxon>
    </lineage>
</organism>
<dbReference type="SUPFAM" id="SSF52540">
    <property type="entry name" value="P-loop containing nucleoside triphosphate hydrolases"/>
    <property type="match status" value="1"/>
</dbReference>
<sequence length="755" mass="84763">MATAVDTLEVLAQTFKTPFLESITLASRSLLTLTQAVKHNRNDCNQLMEQTCQLLHAIIILHLESKAYGELSPATLKCIGNFSEALHKINAFVEAQGETSWIKQFLKQGGTNMLLKDCYGNLKQALDNFKMAGVNILKDLSEMQEVEIRMHQEVLELVETMQEDTSSDQRASIGAVSSYNSSTSISMLPSEPKIFHGRDSEISEIIRLFEPQAPRIAILGPGGMGKTSLARVVLHHPEIKAKYQQHSFFVACDSASTKVELAALIGAHLGLKPGKNLTAVVINIFLSSPPCLLILDNLETLWEPIDQRRDIEEFLALLTDIDHLALMITMRGAERPGKVQWTHPFLQPLQPLGQEAAQQTFIDIADGFHDRDEMDQVLLLTDNIPLVINLIAHVVDTEGCTSVLSRWKKKKTAIISEGYDQRSSLDLSISLSLSSPRMMSIHQTKELLSLLSMLPDGLSDAELQWIKLPVNDILRCRSTLLRTSLAYINTQNRLKVLIPIQEYMLKYHPAPSNFIDPILNYVLNLLEVYKIQSGTMENSQIIAQITSNLANIHHILLYALQKDHQDATRTVLCILYLNTFHLLTGQGRTSLMAHIPNILPWQTDPRLEVAYITQCLESWGSHPIANVQILVDKGLKLLSHCDDTDDVKRKFYHAMALYYDGFLMDYSTAITFYQTALSLSVLSQNFGGQAHELHCLALIEWKRGHYYQARIYALESQKAAKISGKLYNEANGLRAEAVCCYALSDYKHTAVLCQR</sequence>